<dbReference type="EMBL" id="CCKQ01008236">
    <property type="protein sequence ID" value="CDW79677.1"/>
    <property type="molecule type" value="Genomic_DNA"/>
</dbReference>
<evidence type="ECO:0000313" key="3">
    <source>
        <dbReference type="Proteomes" id="UP000039865"/>
    </source>
</evidence>
<dbReference type="OrthoDB" id="10471061at2759"/>
<dbReference type="AlphaFoldDB" id="A0A078ADR7"/>
<feature type="compositionally biased region" description="Basic and acidic residues" evidence="1">
    <location>
        <begin position="435"/>
        <end position="449"/>
    </location>
</feature>
<evidence type="ECO:0000313" key="2">
    <source>
        <dbReference type="EMBL" id="CDW79677.1"/>
    </source>
</evidence>
<evidence type="ECO:0000256" key="1">
    <source>
        <dbReference type="SAM" id="MobiDB-lite"/>
    </source>
</evidence>
<keyword evidence="3" id="KW-1185">Reference proteome</keyword>
<dbReference type="CDD" id="cd23692">
    <property type="entry name" value="mS89"/>
    <property type="match status" value="1"/>
</dbReference>
<dbReference type="InParanoid" id="A0A078ADR7"/>
<organism evidence="2 3">
    <name type="scientific">Stylonychia lemnae</name>
    <name type="common">Ciliate</name>
    <dbReference type="NCBI Taxonomy" id="5949"/>
    <lineage>
        <taxon>Eukaryota</taxon>
        <taxon>Sar</taxon>
        <taxon>Alveolata</taxon>
        <taxon>Ciliophora</taxon>
        <taxon>Intramacronucleata</taxon>
        <taxon>Spirotrichea</taxon>
        <taxon>Stichotrichia</taxon>
        <taxon>Sporadotrichida</taxon>
        <taxon>Oxytrichidae</taxon>
        <taxon>Stylonychinae</taxon>
        <taxon>Stylonychia</taxon>
    </lineage>
</organism>
<proteinExistence type="predicted"/>
<reference evidence="2 3" key="1">
    <citation type="submission" date="2014-06" db="EMBL/GenBank/DDBJ databases">
        <authorList>
            <person name="Swart Estienne"/>
        </authorList>
    </citation>
    <scope>NUCLEOTIDE SEQUENCE [LARGE SCALE GENOMIC DNA]</scope>
    <source>
        <strain evidence="2 3">130c</strain>
    </source>
</reference>
<gene>
    <name evidence="2" type="primary">Contig5606.g6000</name>
    <name evidence="2" type="ORF">STYLEM_8668</name>
</gene>
<name>A0A078ADR7_STYLE</name>
<feature type="region of interest" description="Disordered" evidence="1">
    <location>
        <begin position="420"/>
        <end position="449"/>
    </location>
</feature>
<sequence>MNQLQKKLLLSKASQQFLNPTSSLLLLGISPAYSRLSEGNMFTHLRSVRTYHPNTVKKYWDDFHPTYYDNPVRQSNGKGKVKYNSADPLWLDERTEHVTGGVQVYVDTIKDRESYDLPFKYICWIFYQMAKREIYDQQIVRRLEPEGIKKDIKTILPRHAMGILYSYYRMGWGCKYALDHFELNMTKLVEGLHIQDIIELLDGFNMGLSTEPEYMIEKMNSQYKAQILKLWDSEAVYHQRVIFELLDQLETLGYFDEEIWVKAADTLCHKKRINNIYFFDMFYTRFTKYNNDPKNPLFKKLDKQIQTIVDRHYTLDRKWRYTLEDGGRLRTLQELIDVREEPQLEDFRMQRSGVDQGKLEHAKAIERKLKRLRMAKLDKNVFDEILDEMMNQKKTLLEMQAELDVDEQAIQDAQDRIAKKKQTLLAAQPQAPTKPDPKGKDKKAAKVGK</sequence>
<protein>
    <submittedName>
        <fullName evidence="2">Uncharacterized protein</fullName>
    </submittedName>
</protein>
<dbReference type="Proteomes" id="UP000039865">
    <property type="component" value="Unassembled WGS sequence"/>
</dbReference>
<dbReference type="OMA" id="TEPEYMI"/>
<accession>A0A078ADR7</accession>